<dbReference type="PROSITE" id="PS00626">
    <property type="entry name" value="RCC1_2"/>
    <property type="match status" value="1"/>
</dbReference>
<dbReference type="GO" id="GO:0055085">
    <property type="term" value="P:transmembrane transport"/>
    <property type="evidence" value="ECO:0007669"/>
    <property type="project" value="InterPro"/>
</dbReference>
<organism evidence="3 4">
    <name type="scientific">Altererythrobacter xiamenensis</name>
    <dbReference type="NCBI Taxonomy" id="1316679"/>
    <lineage>
        <taxon>Bacteria</taxon>
        <taxon>Pseudomonadati</taxon>
        <taxon>Pseudomonadota</taxon>
        <taxon>Alphaproteobacteria</taxon>
        <taxon>Sphingomonadales</taxon>
        <taxon>Erythrobacteraceae</taxon>
        <taxon>Altererythrobacter</taxon>
    </lineage>
</organism>
<dbReference type="PROSITE" id="PS52015">
    <property type="entry name" value="TONB_CTD"/>
    <property type="match status" value="1"/>
</dbReference>
<name>A0A1Y6E9M9_9SPHN</name>
<sequence length="169" mass="18700">MTRHINISTGSLHAIALAMLLALPTAASAASDQNDIVVRSQSPMEEWTSQTSAELNRALSQGLNAREEPNNAIVQVTFTVDGDGRAEELEFLKGNGNRQARDITRRAIRRLKNLDQVPVANARDAQFLANIIFASNERVHTELASRLERMETARLASRQREATYIALGY</sequence>
<evidence type="ECO:0000313" key="4">
    <source>
        <dbReference type="Proteomes" id="UP000194420"/>
    </source>
</evidence>
<dbReference type="Gene3D" id="3.30.1150.10">
    <property type="match status" value="1"/>
</dbReference>
<evidence type="ECO:0000256" key="1">
    <source>
        <dbReference type="SAM" id="SignalP"/>
    </source>
</evidence>
<dbReference type="InterPro" id="IPR037682">
    <property type="entry name" value="TonB_C"/>
</dbReference>
<dbReference type="EMBL" id="FXWG01000001">
    <property type="protein sequence ID" value="SMQ59209.1"/>
    <property type="molecule type" value="Genomic_DNA"/>
</dbReference>
<keyword evidence="1" id="KW-0732">Signal</keyword>
<dbReference type="InterPro" id="IPR000408">
    <property type="entry name" value="Reg_chr_condens"/>
</dbReference>
<feature type="domain" description="TonB C-terminal" evidence="2">
    <location>
        <begin position="46"/>
        <end position="142"/>
    </location>
</feature>
<dbReference type="RefSeq" id="WP_086436228.1">
    <property type="nucleotide sequence ID" value="NZ_FXWG01000001.1"/>
</dbReference>
<reference evidence="4" key="1">
    <citation type="submission" date="2017-04" db="EMBL/GenBank/DDBJ databases">
        <authorList>
            <person name="Varghese N."/>
            <person name="Submissions S."/>
        </authorList>
    </citation>
    <scope>NUCLEOTIDE SEQUENCE [LARGE SCALE GENOMIC DNA]</scope>
</reference>
<evidence type="ECO:0000259" key="2">
    <source>
        <dbReference type="PROSITE" id="PS52015"/>
    </source>
</evidence>
<accession>A0A1Y6E9M9</accession>
<gene>
    <name evidence="3" type="ORF">SAMN06297468_0251</name>
</gene>
<dbReference type="AlphaFoldDB" id="A0A1Y6E9M9"/>
<keyword evidence="4" id="KW-1185">Reference proteome</keyword>
<dbReference type="Proteomes" id="UP000194420">
    <property type="component" value="Unassembled WGS sequence"/>
</dbReference>
<dbReference type="OrthoDB" id="7428616at2"/>
<protein>
    <recommendedName>
        <fullName evidence="2">TonB C-terminal domain-containing protein</fullName>
    </recommendedName>
</protein>
<dbReference type="SUPFAM" id="SSF74653">
    <property type="entry name" value="TolA/TonB C-terminal domain"/>
    <property type="match status" value="1"/>
</dbReference>
<evidence type="ECO:0000313" key="3">
    <source>
        <dbReference type="EMBL" id="SMQ59209.1"/>
    </source>
</evidence>
<proteinExistence type="predicted"/>
<feature type="chain" id="PRO_5013300494" description="TonB C-terminal domain-containing protein" evidence="1">
    <location>
        <begin position="30"/>
        <end position="169"/>
    </location>
</feature>
<feature type="signal peptide" evidence="1">
    <location>
        <begin position="1"/>
        <end position="29"/>
    </location>
</feature>